<evidence type="ECO:0000256" key="1">
    <source>
        <dbReference type="ARBA" id="ARBA00007705"/>
    </source>
</evidence>
<evidence type="ECO:0000256" key="3">
    <source>
        <dbReference type="ARBA" id="ARBA00022679"/>
    </source>
</evidence>
<keyword evidence="5" id="KW-0235">DNA replication</keyword>
<dbReference type="GO" id="GO:0006302">
    <property type="term" value="P:double-strand break repair"/>
    <property type="evidence" value="ECO:0007669"/>
    <property type="project" value="TreeGrafter"/>
</dbReference>
<dbReference type="Gene3D" id="1.10.150.20">
    <property type="entry name" value="5' to 3' exonuclease, C-terminal subdomain"/>
    <property type="match status" value="2"/>
</dbReference>
<dbReference type="FunFam" id="1.20.1060.10:FF:000001">
    <property type="entry name" value="DNA polymerase I"/>
    <property type="match status" value="1"/>
</dbReference>
<dbReference type="InterPro" id="IPR036397">
    <property type="entry name" value="RNaseH_sf"/>
</dbReference>
<evidence type="ECO:0000256" key="5">
    <source>
        <dbReference type="ARBA" id="ARBA00022705"/>
    </source>
</evidence>
<dbReference type="GO" id="GO:0003677">
    <property type="term" value="F:DNA binding"/>
    <property type="evidence" value="ECO:0007669"/>
    <property type="project" value="UniProtKB-KW"/>
</dbReference>
<gene>
    <name evidence="13" type="ORF">A2660_02900</name>
</gene>
<comment type="similarity">
    <text evidence="1">Belongs to the DNA polymerase type-A family.</text>
</comment>
<dbReference type="FunFam" id="1.10.150.20:FF:000003">
    <property type="entry name" value="DNA polymerase I"/>
    <property type="match status" value="1"/>
</dbReference>
<name>A0A1F5NQQ3_9BACT</name>
<dbReference type="SUPFAM" id="SSF88723">
    <property type="entry name" value="PIN domain-like"/>
    <property type="match status" value="1"/>
</dbReference>
<dbReference type="InterPro" id="IPR020046">
    <property type="entry name" value="5-3_exonucl_a-hlix_arch_N"/>
</dbReference>
<dbReference type="EC" id="2.7.7.7" evidence="2"/>
<evidence type="ECO:0000256" key="2">
    <source>
        <dbReference type="ARBA" id="ARBA00012417"/>
    </source>
</evidence>
<evidence type="ECO:0000256" key="10">
    <source>
        <dbReference type="ARBA" id="ARBA00049244"/>
    </source>
</evidence>
<dbReference type="InterPro" id="IPR002298">
    <property type="entry name" value="DNA_polymerase_A"/>
</dbReference>
<dbReference type="InterPro" id="IPR020045">
    <property type="entry name" value="DNA_polI_H3TH"/>
</dbReference>
<dbReference type="Gene3D" id="3.30.70.370">
    <property type="match status" value="1"/>
</dbReference>
<protein>
    <recommendedName>
        <fullName evidence="2">DNA-directed DNA polymerase</fullName>
        <ecNumber evidence="2">2.7.7.7</ecNumber>
    </recommendedName>
</protein>
<dbReference type="Pfam" id="PF00476">
    <property type="entry name" value="DNA_pol_A"/>
    <property type="match status" value="1"/>
</dbReference>
<dbReference type="GO" id="GO:0008409">
    <property type="term" value="F:5'-3' exonuclease activity"/>
    <property type="evidence" value="ECO:0007669"/>
    <property type="project" value="InterPro"/>
</dbReference>
<keyword evidence="7" id="KW-0239">DNA-directed DNA polymerase</keyword>
<keyword evidence="9" id="KW-0234">DNA repair</keyword>
<dbReference type="SMART" id="SM00475">
    <property type="entry name" value="53EXOc"/>
    <property type="match status" value="1"/>
</dbReference>
<dbReference type="InterPro" id="IPR001098">
    <property type="entry name" value="DNA-dir_DNA_pol_A_palm_dom"/>
</dbReference>
<evidence type="ECO:0000313" key="14">
    <source>
        <dbReference type="Proteomes" id="UP000176233"/>
    </source>
</evidence>
<comment type="catalytic activity">
    <reaction evidence="10">
        <text>DNA(n) + a 2'-deoxyribonucleoside 5'-triphosphate = DNA(n+1) + diphosphate</text>
        <dbReference type="Rhea" id="RHEA:22508"/>
        <dbReference type="Rhea" id="RHEA-COMP:17339"/>
        <dbReference type="Rhea" id="RHEA-COMP:17340"/>
        <dbReference type="ChEBI" id="CHEBI:33019"/>
        <dbReference type="ChEBI" id="CHEBI:61560"/>
        <dbReference type="ChEBI" id="CHEBI:173112"/>
        <dbReference type="EC" id="2.7.7.7"/>
    </reaction>
</comment>
<dbReference type="Gene3D" id="3.40.50.1010">
    <property type="entry name" value="5'-nuclease"/>
    <property type="match status" value="1"/>
</dbReference>
<dbReference type="PANTHER" id="PTHR10133:SF27">
    <property type="entry name" value="DNA POLYMERASE NU"/>
    <property type="match status" value="1"/>
</dbReference>
<dbReference type="InterPro" id="IPR002421">
    <property type="entry name" value="5-3_exonuclease"/>
</dbReference>
<dbReference type="InterPro" id="IPR036279">
    <property type="entry name" value="5-3_exonuclease_C_sf"/>
</dbReference>
<dbReference type="SUPFAM" id="SSF53098">
    <property type="entry name" value="Ribonuclease H-like"/>
    <property type="match status" value="1"/>
</dbReference>
<keyword evidence="4" id="KW-0548">Nucleotidyltransferase</keyword>
<dbReference type="Gene3D" id="3.30.420.10">
    <property type="entry name" value="Ribonuclease H-like superfamily/Ribonuclease H"/>
    <property type="match status" value="2"/>
</dbReference>
<proteinExistence type="inferred from homology"/>
<dbReference type="CDD" id="cd09898">
    <property type="entry name" value="H3TH_53EXO"/>
    <property type="match status" value="1"/>
</dbReference>
<dbReference type="InterPro" id="IPR012337">
    <property type="entry name" value="RNaseH-like_sf"/>
</dbReference>
<evidence type="ECO:0000259" key="12">
    <source>
        <dbReference type="SMART" id="SM00482"/>
    </source>
</evidence>
<dbReference type="SUPFAM" id="SSF47807">
    <property type="entry name" value="5' to 3' exonuclease, C-terminal subdomain"/>
    <property type="match status" value="1"/>
</dbReference>
<evidence type="ECO:0000256" key="9">
    <source>
        <dbReference type="ARBA" id="ARBA00023204"/>
    </source>
</evidence>
<dbReference type="SMART" id="SM00279">
    <property type="entry name" value="HhH2"/>
    <property type="match status" value="1"/>
</dbReference>
<dbReference type="FunFam" id="1.10.150.20:FF:000002">
    <property type="entry name" value="DNA polymerase I"/>
    <property type="match status" value="1"/>
</dbReference>
<keyword evidence="6" id="KW-0227">DNA damage</keyword>
<evidence type="ECO:0000313" key="13">
    <source>
        <dbReference type="EMBL" id="OGE80017.1"/>
    </source>
</evidence>
<evidence type="ECO:0000256" key="8">
    <source>
        <dbReference type="ARBA" id="ARBA00023125"/>
    </source>
</evidence>
<evidence type="ECO:0000256" key="4">
    <source>
        <dbReference type="ARBA" id="ARBA00022695"/>
    </source>
</evidence>
<accession>A0A1F5NQQ3</accession>
<comment type="caution">
    <text evidence="13">The sequence shown here is derived from an EMBL/GenBank/DDBJ whole genome shotgun (WGS) entry which is preliminary data.</text>
</comment>
<dbReference type="EMBL" id="MFEJ01000023">
    <property type="protein sequence ID" value="OGE80017.1"/>
    <property type="molecule type" value="Genomic_DNA"/>
</dbReference>
<evidence type="ECO:0000256" key="6">
    <source>
        <dbReference type="ARBA" id="ARBA00022763"/>
    </source>
</evidence>
<dbReference type="InterPro" id="IPR008918">
    <property type="entry name" value="HhH2"/>
</dbReference>
<dbReference type="CDD" id="cd08637">
    <property type="entry name" value="DNA_pol_A_pol_I_C"/>
    <property type="match status" value="1"/>
</dbReference>
<keyword evidence="3" id="KW-0808">Transferase</keyword>
<evidence type="ECO:0000259" key="11">
    <source>
        <dbReference type="SMART" id="SM00475"/>
    </source>
</evidence>
<dbReference type="SUPFAM" id="SSF56672">
    <property type="entry name" value="DNA/RNA polymerases"/>
    <property type="match status" value="1"/>
</dbReference>
<dbReference type="Pfam" id="PF02739">
    <property type="entry name" value="5_3_exonuc_N"/>
    <property type="match status" value="1"/>
</dbReference>
<reference evidence="13 14" key="1">
    <citation type="journal article" date="2016" name="Nat. Commun.">
        <title>Thousands of microbial genomes shed light on interconnected biogeochemical processes in an aquifer system.</title>
        <authorList>
            <person name="Anantharaman K."/>
            <person name="Brown C.T."/>
            <person name="Hug L.A."/>
            <person name="Sharon I."/>
            <person name="Castelle C.J."/>
            <person name="Probst A.J."/>
            <person name="Thomas B.C."/>
            <person name="Singh A."/>
            <person name="Wilkins M.J."/>
            <person name="Karaoz U."/>
            <person name="Brodie E.L."/>
            <person name="Williams K.H."/>
            <person name="Hubbard S.S."/>
            <person name="Banfield J.F."/>
        </authorList>
    </citation>
    <scope>NUCLEOTIDE SEQUENCE [LARGE SCALE GENOMIC DNA]</scope>
</reference>
<dbReference type="GO" id="GO:0003887">
    <property type="term" value="F:DNA-directed DNA polymerase activity"/>
    <property type="evidence" value="ECO:0007669"/>
    <property type="project" value="UniProtKB-KW"/>
</dbReference>
<keyword evidence="8" id="KW-0238">DNA-binding</keyword>
<dbReference type="AlphaFoldDB" id="A0A1F5NQQ3"/>
<dbReference type="InterPro" id="IPR043502">
    <property type="entry name" value="DNA/RNA_pol_sf"/>
</dbReference>
<dbReference type="PANTHER" id="PTHR10133">
    <property type="entry name" value="DNA POLYMERASE I"/>
    <property type="match status" value="1"/>
</dbReference>
<dbReference type="Pfam" id="PF01367">
    <property type="entry name" value="5_3_exonuc"/>
    <property type="match status" value="1"/>
</dbReference>
<dbReference type="CDD" id="cd06140">
    <property type="entry name" value="DNA_polA_I_Bacillus_like_exo"/>
    <property type="match status" value="1"/>
</dbReference>
<sequence length="842" mass="94529">MDFKKKLLLIDGHALFHRAYHALPNMTGPGGFPTGAIFGFLSMFLKALADIKPTHALVTFDVKGPTFRDKLSADYKATRKAPDEAMMVQLPKLKEILKALNMPIYEKAGFEADDLLGIICHKTPKDVLNIIVTGDLDLLQLIDNHTQVYRFKIGFSDIQIFDADKMVEIYGLHPSQWVDYKAIRGDTSDNIPGVPGIGEKGALELMKTFGSLDGVYEAADKGSKKIKDGTLKKLVAGKAKAYLSQKLATIDQKDHLDFDFKDTEIGDYEKNKVTELLHALGIRALIARLPKLSQEAEAKAEKKAEKISPVEIVDEDHLPKLIKSLSDKKALAIFTDASGVSVATSGEHSYKFTTPTRIKGVLEDEDIQKIGHDLKVNYSDLRKAGIELTPLSFDTQIAMFLADPGRRHYLLDGKDAASVFRLYHSIGSELKEKKLTQIFEDIEMPLLAVLIKMEARGIKLDKAWLKALSLKLETRITKLTKEIHKQAKSKFNIASPIQLREILFEKLKIPTDNLKKTGKTKELSTAAEQLEKLRGLHPIIDSIFEYRELTKLKSTYVDALPELVFPDDGRIHTTYNQTIAATGRLSSLNPNLQNIPIRSDLGNEVRKAFVAEQGKALLSLDYSQIELRIAASMSQDKEMMRIFKSGEDFHSATAAKIFGVKEDKITPNQRRDAKTINFSILYGVSAFGLSERSEMERGEAQEYIQKYYEAFPRLKEFIDKMKDSAHKDGFIRNPLGRIRYFPEINSSNFAVRGGAERAAVNMPLQSLAADIMKMAMIEIERKYPEANMILSVHDELVFEVDQDEAKKIAPKLRYIMESVYKLKVPIVVAAKAGLNWAEMTEI</sequence>
<dbReference type="InterPro" id="IPR029060">
    <property type="entry name" value="PIN-like_dom_sf"/>
</dbReference>
<dbReference type="GO" id="GO:0006261">
    <property type="term" value="P:DNA-templated DNA replication"/>
    <property type="evidence" value="ECO:0007669"/>
    <property type="project" value="InterPro"/>
</dbReference>
<dbReference type="Proteomes" id="UP000176233">
    <property type="component" value="Unassembled WGS sequence"/>
</dbReference>
<feature type="domain" description="DNA-directed DNA polymerase family A palm" evidence="12">
    <location>
        <begin position="602"/>
        <end position="804"/>
    </location>
</feature>
<evidence type="ECO:0000256" key="7">
    <source>
        <dbReference type="ARBA" id="ARBA00022932"/>
    </source>
</evidence>
<feature type="domain" description="5'-3' exonuclease" evidence="11">
    <location>
        <begin position="5"/>
        <end position="266"/>
    </location>
</feature>
<dbReference type="Gene3D" id="1.20.1060.10">
    <property type="entry name" value="Taq DNA Polymerase, Chain T, domain 4"/>
    <property type="match status" value="1"/>
</dbReference>
<organism evidence="13 14">
    <name type="scientific">Candidatus Doudnabacteria bacterium RIFCSPHIGHO2_01_FULL_45_18</name>
    <dbReference type="NCBI Taxonomy" id="1817823"/>
    <lineage>
        <taxon>Bacteria</taxon>
        <taxon>Candidatus Doudnaibacteriota</taxon>
    </lineage>
</organism>
<dbReference type="SMART" id="SM00482">
    <property type="entry name" value="POLAc"/>
    <property type="match status" value="1"/>
</dbReference>
<dbReference type="PRINTS" id="PR00868">
    <property type="entry name" value="DNAPOLI"/>
</dbReference>
<dbReference type="CDD" id="cd09859">
    <property type="entry name" value="PIN_53EXO"/>
    <property type="match status" value="1"/>
</dbReference>